<protein>
    <submittedName>
        <fullName evidence="14">DBH-like monooxygenase protein 1</fullName>
    </submittedName>
</protein>
<dbReference type="Pfam" id="PF03712">
    <property type="entry name" value="Cu2_monoox_C"/>
    <property type="match status" value="1"/>
</dbReference>
<dbReference type="GO" id="GO:0042420">
    <property type="term" value="P:dopamine catabolic process"/>
    <property type="evidence" value="ECO:0007669"/>
    <property type="project" value="TreeGrafter"/>
</dbReference>
<feature type="signal peptide" evidence="12">
    <location>
        <begin position="1"/>
        <end position="18"/>
    </location>
</feature>
<keyword evidence="15" id="KW-1185">Reference proteome</keyword>
<evidence type="ECO:0000313" key="15">
    <source>
        <dbReference type="Proteomes" id="UP000225706"/>
    </source>
</evidence>
<dbReference type="InterPro" id="IPR036939">
    <property type="entry name" value="Cu2_ascorb_mOase_N_sf"/>
</dbReference>
<evidence type="ECO:0000256" key="7">
    <source>
        <dbReference type="ARBA" id="ARBA00023008"/>
    </source>
</evidence>
<evidence type="ECO:0000256" key="9">
    <source>
        <dbReference type="ARBA" id="ARBA00023136"/>
    </source>
</evidence>
<dbReference type="SMART" id="SM00664">
    <property type="entry name" value="DoH"/>
    <property type="match status" value="1"/>
</dbReference>
<dbReference type="Gene3D" id="2.60.40.1210">
    <property type="entry name" value="Cellobiose dehydrogenase, cytochrome domain"/>
    <property type="match status" value="1"/>
</dbReference>
<keyword evidence="5 12" id="KW-0732">Signal</keyword>
<sequence>MLHLQIILLCSLTLQASADLLSEHSFFAALDEDQNVKLYWNVSIKNKEIFFTVEANTTGWIGFGISSGQGKMKGADIVIGWVKDGKSYFQDRHSNGYSVPEVDMQQNYELISLEERNGKTVMSVKRKFDTCDSQDNKIESGTTKVIYAYHKEDPTSENAIKPHRTGNRGSRSLLLLNSLENIPTLPPDTETFDIRHNKTAIPSKRTSYICRAFEIPKVNETHHIIMVEPIIQSGHEGIVHHMLLYECSDNFPTHHLNYTGNCYGPDMPPPGKDCAGASAFAAWAIGGKEFYYPEIAGFPIGKADSPKVVMLEIHYDNPLNKEGLIDSSGLRFHYTKQLRQYDAGVMMVGEAVTPAMIIPPKQNAWHTDGFCTKECLQQGMKDSKLPKGGINVFAALLHTHLAGRKTWISHVREGTELREIARDDHYDFNFQEYHSLKKEVHIPPGDSLINVCIYNTEDRQTKTKGGLETIDEMCLSFLMYYPKVNLTKCTSFDRGAYESWYQAFERGSDQTQTSFWTNIVNNGLKEAYQNSKEVVSLCQARAHAPLPGVDRKQQPKPMINIPYKQELVCPSTTTLIPTTSQKVTMNNRSATSSPLVLSAIICLAAIAGFQAS</sequence>
<dbReference type="Pfam" id="PF03351">
    <property type="entry name" value="DOMON"/>
    <property type="match status" value="1"/>
</dbReference>
<dbReference type="EMBL" id="LSMT01000489">
    <property type="protein sequence ID" value="PFX17208.1"/>
    <property type="molecule type" value="Genomic_DNA"/>
</dbReference>
<accession>A0A2B4RLI3</accession>
<dbReference type="GO" id="GO:0005507">
    <property type="term" value="F:copper ion binding"/>
    <property type="evidence" value="ECO:0007669"/>
    <property type="project" value="InterPro"/>
</dbReference>
<dbReference type="InterPro" id="IPR014784">
    <property type="entry name" value="Cu2_ascorb_mOase-like_C"/>
</dbReference>
<comment type="caution">
    <text evidence="14">The sequence shown here is derived from an EMBL/GenBank/DDBJ whole genome shotgun (WGS) entry which is preliminary data.</text>
</comment>
<dbReference type="InterPro" id="IPR028460">
    <property type="entry name" value="Tbh/DBH"/>
</dbReference>
<keyword evidence="8 14" id="KW-0503">Monooxygenase</keyword>
<dbReference type="InterPro" id="IPR024548">
    <property type="entry name" value="Cu2_monoox_C"/>
</dbReference>
<gene>
    <name evidence="14" type="primary">Moxd1</name>
    <name evidence="14" type="ORF">AWC38_SpisGene18488</name>
</gene>
<feature type="domain" description="DOMON" evidence="13">
    <location>
        <begin position="34"/>
        <end position="150"/>
    </location>
</feature>
<evidence type="ECO:0000256" key="2">
    <source>
        <dbReference type="ARBA" id="ARBA00004370"/>
    </source>
</evidence>
<dbReference type="PANTHER" id="PTHR10157">
    <property type="entry name" value="DOPAMINE BETA HYDROXYLASE RELATED"/>
    <property type="match status" value="1"/>
</dbReference>
<evidence type="ECO:0000256" key="6">
    <source>
        <dbReference type="ARBA" id="ARBA00023002"/>
    </source>
</evidence>
<name>A0A2B4RLI3_STYPI</name>
<dbReference type="InterPro" id="IPR000323">
    <property type="entry name" value="Cu2_ascorb_mOase_N"/>
</dbReference>
<dbReference type="AlphaFoldDB" id="A0A2B4RLI3"/>
<keyword evidence="9" id="KW-0472">Membrane</keyword>
<dbReference type="CDD" id="cd09631">
    <property type="entry name" value="DOMON_DOH"/>
    <property type="match status" value="1"/>
</dbReference>
<evidence type="ECO:0000256" key="1">
    <source>
        <dbReference type="ARBA" id="ARBA00001973"/>
    </source>
</evidence>
<keyword evidence="6" id="KW-0560">Oxidoreductase</keyword>
<feature type="chain" id="PRO_5012812341" evidence="12">
    <location>
        <begin position="19"/>
        <end position="612"/>
    </location>
</feature>
<dbReference type="InterPro" id="IPR008977">
    <property type="entry name" value="PHM/PNGase_F_dom_sf"/>
</dbReference>
<dbReference type="InterPro" id="IPR045266">
    <property type="entry name" value="DOH_DOMON"/>
</dbReference>
<keyword evidence="4" id="KW-0479">Metal-binding</keyword>
<dbReference type="OrthoDB" id="10003276at2759"/>
<dbReference type="GO" id="GO:0004500">
    <property type="term" value="F:dopamine beta-monooxygenase activity"/>
    <property type="evidence" value="ECO:0007669"/>
    <property type="project" value="InterPro"/>
</dbReference>
<dbReference type="GO" id="GO:0030667">
    <property type="term" value="C:secretory granule membrane"/>
    <property type="evidence" value="ECO:0007669"/>
    <property type="project" value="TreeGrafter"/>
</dbReference>
<dbReference type="InterPro" id="IPR000945">
    <property type="entry name" value="DBH-like"/>
</dbReference>
<dbReference type="SUPFAM" id="SSF49344">
    <property type="entry name" value="CBD9-like"/>
    <property type="match status" value="1"/>
</dbReference>
<comment type="subcellular location">
    <subcellularLocation>
        <location evidence="2">Membrane</location>
    </subcellularLocation>
</comment>
<evidence type="ECO:0000256" key="12">
    <source>
        <dbReference type="SAM" id="SignalP"/>
    </source>
</evidence>
<dbReference type="Proteomes" id="UP000225706">
    <property type="component" value="Unassembled WGS sequence"/>
</dbReference>
<dbReference type="SUPFAM" id="SSF49742">
    <property type="entry name" value="PHM/PNGase F"/>
    <property type="match status" value="2"/>
</dbReference>
<dbReference type="PANTHER" id="PTHR10157:SF23">
    <property type="entry name" value="MOXD1 HOMOLOG 1"/>
    <property type="match status" value="1"/>
</dbReference>
<dbReference type="PRINTS" id="PR00767">
    <property type="entry name" value="DBMONOXGNASE"/>
</dbReference>
<comment type="similarity">
    <text evidence="3">Belongs to the copper type II ascorbate-dependent monooxygenase family.</text>
</comment>
<dbReference type="PROSITE" id="PS50836">
    <property type="entry name" value="DOMON"/>
    <property type="match status" value="1"/>
</dbReference>
<evidence type="ECO:0000256" key="3">
    <source>
        <dbReference type="ARBA" id="ARBA00010676"/>
    </source>
</evidence>
<keyword evidence="10" id="KW-1015">Disulfide bond</keyword>
<evidence type="ECO:0000259" key="13">
    <source>
        <dbReference type="PROSITE" id="PS50836"/>
    </source>
</evidence>
<evidence type="ECO:0000256" key="10">
    <source>
        <dbReference type="ARBA" id="ARBA00023157"/>
    </source>
</evidence>
<dbReference type="Gene3D" id="2.60.120.230">
    <property type="match status" value="1"/>
</dbReference>
<dbReference type="FunFam" id="2.60.120.230:FF:000001">
    <property type="entry name" value="Monooxygenase, DBH-like 1"/>
    <property type="match status" value="1"/>
</dbReference>
<reference evidence="15" key="1">
    <citation type="journal article" date="2017" name="bioRxiv">
        <title>Comparative analysis of the genomes of Stylophora pistillata and Acropora digitifera provides evidence for extensive differences between species of corals.</title>
        <authorList>
            <person name="Voolstra C.R."/>
            <person name="Li Y."/>
            <person name="Liew Y.J."/>
            <person name="Baumgarten S."/>
            <person name="Zoccola D."/>
            <person name="Flot J.-F."/>
            <person name="Tambutte S."/>
            <person name="Allemand D."/>
            <person name="Aranda M."/>
        </authorList>
    </citation>
    <scope>NUCLEOTIDE SEQUENCE [LARGE SCALE GENOMIC DNA]</scope>
</reference>
<dbReference type="FunFam" id="2.60.40.1210:FF:000001">
    <property type="entry name" value="Monooxygenase, DBH-like 1, like"/>
    <property type="match status" value="1"/>
</dbReference>
<keyword evidence="7" id="KW-0186">Copper</keyword>
<evidence type="ECO:0000256" key="5">
    <source>
        <dbReference type="ARBA" id="ARBA00022729"/>
    </source>
</evidence>
<dbReference type="GO" id="GO:0005615">
    <property type="term" value="C:extracellular space"/>
    <property type="evidence" value="ECO:0007669"/>
    <property type="project" value="TreeGrafter"/>
</dbReference>
<dbReference type="GO" id="GO:0006589">
    <property type="term" value="P:octopamine biosynthetic process"/>
    <property type="evidence" value="ECO:0007669"/>
    <property type="project" value="TreeGrafter"/>
</dbReference>
<dbReference type="GO" id="GO:0042421">
    <property type="term" value="P:norepinephrine biosynthetic process"/>
    <property type="evidence" value="ECO:0007669"/>
    <property type="project" value="TreeGrafter"/>
</dbReference>
<evidence type="ECO:0000256" key="8">
    <source>
        <dbReference type="ARBA" id="ARBA00023033"/>
    </source>
</evidence>
<dbReference type="Gene3D" id="2.60.120.310">
    <property type="entry name" value="Copper type II, ascorbate-dependent monooxygenase, N-terminal domain"/>
    <property type="match status" value="1"/>
</dbReference>
<evidence type="ECO:0000313" key="14">
    <source>
        <dbReference type="EMBL" id="PFX17208.1"/>
    </source>
</evidence>
<dbReference type="FunFam" id="2.60.120.310:FF:000004">
    <property type="entry name" value="DBH-like monooxygenase protein 1"/>
    <property type="match status" value="1"/>
</dbReference>
<dbReference type="InterPro" id="IPR005018">
    <property type="entry name" value="DOMON_domain"/>
</dbReference>
<dbReference type="Pfam" id="PF01082">
    <property type="entry name" value="Cu2_monooxygen"/>
    <property type="match status" value="1"/>
</dbReference>
<evidence type="ECO:0000256" key="4">
    <source>
        <dbReference type="ARBA" id="ARBA00022723"/>
    </source>
</evidence>
<organism evidence="14 15">
    <name type="scientific">Stylophora pistillata</name>
    <name type="common">Smooth cauliflower coral</name>
    <dbReference type="NCBI Taxonomy" id="50429"/>
    <lineage>
        <taxon>Eukaryota</taxon>
        <taxon>Metazoa</taxon>
        <taxon>Cnidaria</taxon>
        <taxon>Anthozoa</taxon>
        <taxon>Hexacorallia</taxon>
        <taxon>Scleractinia</taxon>
        <taxon>Astrocoeniina</taxon>
        <taxon>Pocilloporidae</taxon>
        <taxon>Stylophora</taxon>
    </lineage>
</organism>
<proteinExistence type="inferred from homology"/>
<keyword evidence="11" id="KW-0325">Glycoprotein</keyword>
<comment type="cofactor">
    <cofactor evidence="1">
        <name>Cu(2+)</name>
        <dbReference type="ChEBI" id="CHEBI:29036"/>
    </cofactor>
</comment>
<evidence type="ECO:0000256" key="11">
    <source>
        <dbReference type="ARBA" id="ARBA00023180"/>
    </source>
</evidence>